<evidence type="ECO:0000256" key="3">
    <source>
        <dbReference type="ARBA" id="ARBA00022729"/>
    </source>
</evidence>
<dbReference type="GO" id="GO:0009374">
    <property type="term" value="F:biotin binding"/>
    <property type="evidence" value="ECO:0007669"/>
    <property type="project" value="InterPro"/>
</dbReference>
<dbReference type="SUPFAM" id="SSF50876">
    <property type="entry name" value="Avidin/streptavidin"/>
    <property type="match status" value="1"/>
</dbReference>
<evidence type="ECO:0000256" key="4">
    <source>
        <dbReference type="SAM" id="SignalP"/>
    </source>
</evidence>
<dbReference type="InterPro" id="IPR036896">
    <property type="entry name" value="Avidin-like_sf"/>
</dbReference>
<feature type="signal peptide" evidence="4">
    <location>
        <begin position="1"/>
        <end position="19"/>
    </location>
</feature>
<evidence type="ECO:0008006" key="7">
    <source>
        <dbReference type="Google" id="ProtNLM"/>
    </source>
</evidence>
<sequence length="166" mass="17959">MRVVALLLASVLWPTGLLATPAVEKGVALEIAPGTSTWINRNGSVLVLDRGQDGLLQGYFVNNAPGKGCRGIPYALDGRIVDGMIAFHVTWRNGVADCPRQTEWRGEIRPTDEGRLEIHAAWEQFSTIVAIGLSSEEPEKGTDIFTLQMGNELLPERVAPGISVIP</sequence>
<dbReference type="Pfam" id="PF01382">
    <property type="entry name" value="Avidin"/>
    <property type="match status" value="1"/>
</dbReference>
<dbReference type="EMBL" id="STGU01000006">
    <property type="protein sequence ID" value="THV35426.1"/>
    <property type="molecule type" value="Genomic_DNA"/>
</dbReference>
<protein>
    <recommendedName>
        <fullName evidence="7">Avidin family protein</fullName>
    </recommendedName>
</protein>
<dbReference type="Gene3D" id="2.40.128.30">
    <property type="entry name" value="Avidin-like"/>
    <property type="match status" value="1"/>
</dbReference>
<evidence type="ECO:0000313" key="5">
    <source>
        <dbReference type="EMBL" id="THV35426.1"/>
    </source>
</evidence>
<organism evidence="5 6">
    <name type="scientific">Rhizobium rosettiformans W3</name>
    <dbReference type="NCBI Taxonomy" id="538378"/>
    <lineage>
        <taxon>Bacteria</taxon>
        <taxon>Pseudomonadati</taxon>
        <taxon>Pseudomonadota</taxon>
        <taxon>Alphaproteobacteria</taxon>
        <taxon>Hyphomicrobiales</taxon>
        <taxon>Rhizobiaceae</taxon>
        <taxon>Rhizobium/Agrobacterium group</taxon>
        <taxon>Rhizobium</taxon>
    </lineage>
</organism>
<dbReference type="InterPro" id="IPR005468">
    <property type="entry name" value="Avidin/str"/>
</dbReference>
<keyword evidence="2" id="KW-0964">Secreted</keyword>
<dbReference type="AlphaFoldDB" id="A0A4V4HQW6"/>
<dbReference type="Proteomes" id="UP000307378">
    <property type="component" value="Unassembled WGS sequence"/>
</dbReference>
<keyword evidence="3 4" id="KW-0732">Signal</keyword>
<dbReference type="PROSITE" id="PS51326">
    <property type="entry name" value="AVIDIN_2"/>
    <property type="match status" value="1"/>
</dbReference>
<dbReference type="GO" id="GO:0005576">
    <property type="term" value="C:extracellular region"/>
    <property type="evidence" value="ECO:0007669"/>
    <property type="project" value="UniProtKB-SubCell"/>
</dbReference>
<evidence type="ECO:0000256" key="1">
    <source>
        <dbReference type="ARBA" id="ARBA00004613"/>
    </source>
</evidence>
<reference evidence="5 6" key="1">
    <citation type="submission" date="2019-04" db="EMBL/GenBank/DDBJ databases">
        <title>genome sequence of strain W3.</title>
        <authorList>
            <person name="Gao J."/>
            <person name="Sun J."/>
        </authorList>
    </citation>
    <scope>NUCLEOTIDE SEQUENCE [LARGE SCALE GENOMIC DNA]</scope>
    <source>
        <strain evidence="5 6">W3</strain>
    </source>
</reference>
<proteinExistence type="predicted"/>
<comment type="caution">
    <text evidence="5">The sequence shown here is derived from an EMBL/GenBank/DDBJ whole genome shotgun (WGS) entry which is preliminary data.</text>
</comment>
<name>A0A4V4HQW6_9HYPH</name>
<comment type="subcellular location">
    <subcellularLocation>
        <location evidence="1">Secreted</location>
    </subcellularLocation>
</comment>
<dbReference type="RefSeq" id="WP_113458059.1">
    <property type="nucleotide sequence ID" value="NZ_STGU01000006.1"/>
</dbReference>
<evidence type="ECO:0000313" key="6">
    <source>
        <dbReference type="Proteomes" id="UP000307378"/>
    </source>
</evidence>
<gene>
    <name evidence="5" type="ORF">FAA86_12910</name>
</gene>
<accession>A0A4V4HQW6</accession>
<feature type="chain" id="PRO_5020883938" description="Avidin family protein" evidence="4">
    <location>
        <begin position="20"/>
        <end position="166"/>
    </location>
</feature>
<evidence type="ECO:0000256" key="2">
    <source>
        <dbReference type="ARBA" id="ARBA00022525"/>
    </source>
</evidence>